<dbReference type="GO" id="GO:0042619">
    <property type="term" value="P:poly-hydroxybutyrate biosynthetic process"/>
    <property type="evidence" value="ECO:0007669"/>
    <property type="project" value="InterPro"/>
</dbReference>
<dbReference type="GO" id="GO:0016746">
    <property type="term" value="F:acyltransferase activity"/>
    <property type="evidence" value="ECO:0007669"/>
    <property type="project" value="UniProtKB-KW"/>
</dbReference>
<feature type="domain" description="Poly-beta-hydroxybutyrate polymerase N-terminal" evidence="4">
    <location>
        <begin position="59"/>
        <end position="228"/>
    </location>
</feature>
<evidence type="ECO:0000256" key="1">
    <source>
        <dbReference type="ARBA" id="ARBA00022679"/>
    </source>
</evidence>
<dbReference type="Pfam" id="PF07167">
    <property type="entry name" value="PhaC_N"/>
    <property type="match status" value="1"/>
</dbReference>
<evidence type="ECO:0000259" key="4">
    <source>
        <dbReference type="Pfam" id="PF07167"/>
    </source>
</evidence>
<proteinExistence type="predicted"/>
<reference evidence="5 6" key="1">
    <citation type="submission" date="2016-11" db="EMBL/GenBank/DDBJ databases">
        <authorList>
            <person name="Jaros S."/>
            <person name="Januszkiewicz K."/>
            <person name="Wedrychowicz H."/>
        </authorList>
    </citation>
    <scope>NUCLEOTIDE SEQUENCE [LARGE SCALE GENOMIC DNA]</scope>
    <source>
        <strain evidence="5 6">DSM 44523</strain>
    </source>
</reference>
<protein>
    <submittedName>
        <fullName evidence="5">Polyhydroxyalkanoate synthase</fullName>
    </submittedName>
</protein>
<dbReference type="EMBL" id="FQVN01000004">
    <property type="protein sequence ID" value="SHF57897.1"/>
    <property type="molecule type" value="Genomic_DNA"/>
</dbReference>
<organism evidence="5 6">
    <name type="scientific">Streptoalloteichus hindustanus</name>
    <dbReference type="NCBI Taxonomy" id="2017"/>
    <lineage>
        <taxon>Bacteria</taxon>
        <taxon>Bacillati</taxon>
        <taxon>Actinomycetota</taxon>
        <taxon>Actinomycetes</taxon>
        <taxon>Pseudonocardiales</taxon>
        <taxon>Pseudonocardiaceae</taxon>
        <taxon>Streptoalloteichus</taxon>
    </lineage>
</organism>
<dbReference type="Gene3D" id="3.40.50.1820">
    <property type="entry name" value="alpha/beta hydrolase"/>
    <property type="match status" value="1"/>
</dbReference>
<dbReference type="STRING" id="2017.SAMN05444320_104156"/>
<feature type="region of interest" description="Disordered" evidence="3">
    <location>
        <begin position="514"/>
        <end position="543"/>
    </location>
</feature>
<gene>
    <name evidence="5" type="ORF">SAMN05444320_104156</name>
</gene>
<evidence type="ECO:0000256" key="2">
    <source>
        <dbReference type="ARBA" id="ARBA00023315"/>
    </source>
</evidence>
<dbReference type="SUPFAM" id="SSF53474">
    <property type="entry name" value="alpha/beta-Hydrolases"/>
    <property type="match status" value="1"/>
</dbReference>
<dbReference type="InterPro" id="IPR051321">
    <property type="entry name" value="PHA/PHB_synthase"/>
</dbReference>
<accession>A0A1M5CTD0</accession>
<keyword evidence="1" id="KW-0808">Transferase</keyword>
<dbReference type="InterPro" id="IPR029058">
    <property type="entry name" value="AB_hydrolase_fold"/>
</dbReference>
<name>A0A1M5CTD0_STRHI</name>
<dbReference type="InterPro" id="IPR010941">
    <property type="entry name" value="PhaC_N"/>
</dbReference>
<evidence type="ECO:0000313" key="5">
    <source>
        <dbReference type="EMBL" id="SHF57897.1"/>
    </source>
</evidence>
<feature type="compositionally biased region" description="Basic and acidic residues" evidence="3">
    <location>
        <begin position="1"/>
        <end position="15"/>
    </location>
</feature>
<keyword evidence="2" id="KW-0012">Acyltransferase</keyword>
<dbReference type="PANTHER" id="PTHR36837">
    <property type="entry name" value="POLY(3-HYDROXYALKANOATE) POLYMERASE SUBUNIT PHAC"/>
    <property type="match status" value="1"/>
</dbReference>
<dbReference type="PANTHER" id="PTHR36837:SF5">
    <property type="entry name" value="POLY-3-HYDROXYBUTYRATE SYNTHASE"/>
    <property type="match status" value="1"/>
</dbReference>
<feature type="region of interest" description="Disordered" evidence="3">
    <location>
        <begin position="1"/>
        <end position="22"/>
    </location>
</feature>
<sequence length="543" mass="59260">MSPRGSEPHLHDDRLPGPVPESWASGSWASESWCARVVRQSLLGIRELAPTADWGPDPDDQRFGDPAWSSVPGYRFVLQVYLTWRRLVLAGAEAPYLPARRRQQVQFLAQVLTEALAPTNVLPGNPAALRRALDTRGTSLVRGAGNLLDDLARRRGRPAKIAPGSYRLGENLAATPGRVVHRDDLVEVLQYEPQTAEVHQVPLLLVPAWVNKFYIYDLAPGRSLVEWAVRAGFTVFAISQRDPTPDQTDLGLDEYLSRVPLRALDVVREITGSERAHLVGVCAGGLLAAITAAWLTAGGEPGVASLTLLMSALDHTPPDGGDQPMAEEIAFLTRALSRGDGLVDGGRIGVLFDLLRSRDTVWQPLVAGWLLGERPKPFDIWAWSEDGIDVPRVLFEQTLRIAADNALARGRLRVGGRPVDLSAVAQDAFVVAGLRDHIAPWETVYRSARLLGGDVAFHLVPSGHVGGIVNPPRPQADYRICADGLPPDPRVWSARATPRHESWWVAWSRWLAPRSGPRVPRRATGSARHPAGAPAPGEYARSR</sequence>
<keyword evidence="6" id="KW-1185">Reference proteome</keyword>
<dbReference type="Proteomes" id="UP000184501">
    <property type="component" value="Unassembled WGS sequence"/>
</dbReference>
<dbReference type="AlphaFoldDB" id="A0A1M5CTD0"/>
<evidence type="ECO:0000313" key="6">
    <source>
        <dbReference type="Proteomes" id="UP000184501"/>
    </source>
</evidence>
<evidence type="ECO:0000256" key="3">
    <source>
        <dbReference type="SAM" id="MobiDB-lite"/>
    </source>
</evidence>